<dbReference type="Proteomes" id="UP001156691">
    <property type="component" value="Unassembled WGS sequence"/>
</dbReference>
<dbReference type="SUPFAM" id="SSF51182">
    <property type="entry name" value="RmlC-like cupins"/>
    <property type="match status" value="1"/>
</dbReference>
<evidence type="ECO:0000256" key="1">
    <source>
        <dbReference type="ARBA" id="ARBA00001298"/>
    </source>
</evidence>
<evidence type="ECO:0000256" key="2">
    <source>
        <dbReference type="ARBA" id="ARBA00001997"/>
    </source>
</evidence>
<dbReference type="EMBL" id="BSNS01000026">
    <property type="protein sequence ID" value="GLQ57950.1"/>
    <property type="molecule type" value="Genomic_DNA"/>
</dbReference>
<proteinExistence type="predicted"/>
<dbReference type="Pfam" id="PF00908">
    <property type="entry name" value="dTDP_sugar_isom"/>
    <property type="match status" value="1"/>
</dbReference>
<evidence type="ECO:0000256" key="5">
    <source>
        <dbReference type="ARBA" id="ARBA00029758"/>
    </source>
</evidence>
<evidence type="ECO:0000313" key="8">
    <source>
        <dbReference type="EMBL" id="GLQ57950.1"/>
    </source>
</evidence>
<accession>A0ABQ5WCU0</accession>
<evidence type="ECO:0000256" key="3">
    <source>
        <dbReference type="ARBA" id="ARBA00012098"/>
    </source>
</evidence>
<evidence type="ECO:0000256" key="7">
    <source>
        <dbReference type="ARBA" id="ARBA00033311"/>
    </source>
</evidence>
<dbReference type="EC" id="5.1.3.13" evidence="3"/>
<keyword evidence="9" id="KW-1185">Reference proteome</keyword>
<protein>
    <recommendedName>
        <fullName evidence="4">dTDP-4-dehydrorhamnose 3,5-epimerase</fullName>
        <ecNumber evidence="3">5.1.3.13</ecNumber>
    </recommendedName>
    <alternativeName>
        <fullName evidence="6">Thymidine diphospho-4-keto-rhamnose 3,5-epimerase</fullName>
    </alternativeName>
    <alternativeName>
        <fullName evidence="5">dTDP-4-keto-6-deoxyglucose 3,5-epimerase</fullName>
    </alternativeName>
    <alternativeName>
        <fullName evidence="7">dTDP-6-deoxy-D-xylo-4-hexulose 3,5-epimerase</fullName>
    </alternativeName>
</protein>
<dbReference type="PANTHER" id="PTHR21047:SF2">
    <property type="entry name" value="THYMIDINE DIPHOSPHO-4-KETO-RHAMNOSE 3,5-EPIMERASE"/>
    <property type="match status" value="1"/>
</dbReference>
<dbReference type="InterPro" id="IPR000888">
    <property type="entry name" value="RmlC-like"/>
</dbReference>
<sequence length="102" mass="11314">MDLRRNSPTFLQHEMFELTADNHRQVLVPEGFAHAFLTLADNTEVSYLVSAAYTPSAEGGLRYDDPRLAIQWPDPVTSLSEKDAGWPLVEEGADFGYDGVGE</sequence>
<dbReference type="PANTHER" id="PTHR21047">
    <property type="entry name" value="DTDP-6-DEOXY-D-GLUCOSE-3,5 EPIMERASE"/>
    <property type="match status" value="1"/>
</dbReference>
<comment type="catalytic activity">
    <reaction evidence="1">
        <text>dTDP-4-dehydro-6-deoxy-alpha-D-glucose = dTDP-4-dehydro-beta-L-rhamnose</text>
        <dbReference type="Rhea" id="RHEA:16969"/>
        <dbReference type="ChEBI" id="CHEBI:57649"/>
        <dbReference type="ChEBI" id="CHEBI:62830"/>
        <dbReference type="EC" id="5.1.3.13"/>
    </reaction>
</comment>
<dbReference type="Gene3D" id="2.60.120.10">
    <property type="entry name" value="Jelly Rolls"/>
    <property type="match status" value="1"/>
</dbReference>
<evidence type="ECO:0000256" key="6">
    <source>
        <dbReference type="ARBA" id="ARBA00031424"/>
    </source>
</evidence>
<reference evidence="9" key="1">
    <citation type="journal article" date="2019" name="Int. J. Syst. Evol. Microbiol.">
        <title>The Global Catalogue of Microorganisms (GCM) 10K type strain sequencing project: providing services to taxonomists for standard genome sequencing and annotation.</title>
        <authorList>
            <consortium name="The Broad Institute Genomics Platform"/>
            <consortium name="The Broad Institute Genome Sequencing Center for Infectious Disease"/>
            <person name="Wu L."/>
            <person name="Ma J."/>
        </authorList>
    </citation>
    <scope>NUCLEOTIDE SEQUENCE [LARGE SCALE GENOMIC DNA]</scope>
    <source>
        <strain evidence="9">NBRC 112416</strain>
    </source>
</reference>
<evidence type="ECO:0000256" key="4">
    <source>
        <dbReference type="ARBA" id="ARBA00019595"/>
    </source>
</evidence>
<name>A0ABQ5WCU0_9HYPH</name>
<gene>
    <name evidence="8" type="ORF">GCM10010862_52090</name>
</gene>
<evidence type="ECO:0000313" key="9">
    <source>
        <dbReference type="Proteomes" id="UP001156691"/>
    </source>
</evidence>
<comment type="caution">
    <text evidence="8">The sequence shown here is derived from an EMBL/GenBank/DDBJ whole genome shotgun (WGS) entry which is preliminary data.</text>
</comment>
<comment type="function">
    <text evidence="2">Catalyzes the epimerization of the C3' and C5'positions of dTDP-6-deoxy-D-xylo-4-hexulose, forming dTDP-6-deoxy-L-lyxo-4-hexulose.</text>
</comment>
<organism evidence="8 9">
    <name type="scientific">Devosia nitrariae</name>
    <dbReference type="NCBI Taxonomy" id="2071872"/>
    <lineage>
        <taxon>Bacteria</taxon>
        <taxon>Pseudomonadati</taxon>
        <taxon>Pseudomonadota</taxon>
        <taxon>Alphaproteobacteria</taxon>
        <taxon>Hyphomicrobiales</taxon>
        <taxon>Devosiaceae</taxon>
        <taxon>Devosia</taxon>
    </lineage>
</organism>
<dbReference type="InterPro" id="IPR011051">
    <property type="entry name" value="RmlC_Cupin_sf"/>
</dbReference>
<dbReference type="InterPro" id="IPR014710">
    <property type="entry name" value="RmlC-like_jellyroll"/>
</dbReference>